<dbReference type="Gene3D" id="1.10.510.10">
    <property type="entry name" value="Transferase(Phosphotransferase) domain 1"/>
    <property type="match status" value="1"/>
</dbReference>
<evidence type="ECO:0000313" key="2">
    <source>
        <dbReference type="Proteomes" id="UP001054857"/>
    </source>
</evidence>
<name>A0AAD3HMN3_9CHLO</name>
<protein>
    <recommendedName>
        <fullName evidence="3">Serine-threonine/tyrosine-protein kinase catalytic domain-containing protein</fullName>
    </recommendedName>
</protein>
<gene>
    <name evidence="1" type="ORF">Agub_g7849</name>
</gene>
<proteinExistence type="predicted"/>
<dbReference type="InterPro" id="IPR011009">
    <property type="entry name" value="Kinase-like_dom_sf"/>
</dbReference>
<dbReference type="AlphaFoldDB" id="A0AAD3HMN3"/>
<comment type="caution">
    <text evidence="1">The sequence shown here is derived from an EMBL/GenBank/DDBJ whole genome shotgun (WGS) entry which is preliminary data.</text>
</comment>
<evidence type="ECO:0000313" key="1">
    <source>
        <dbReference type="EMBL" id="GFR46293.1"/>
    </source>
</evidence>
<organism evidence="1 2">
    <name type="scientific">Astrephomene gubernaculifera</name>
    <dbReference type="NCBI Taxonomy" id="47775"/>
    <lineage>
        <taxon>Eukaryota</taxon>
        <taxon>Viridiplantae</taxon>
        <taxon>Chlorophyta</taxon>
        <taxon>core chlorophytes</taxon>
        <taxon>Chlorophyceae</taxon>
        <taxon>CS clade</taxon>
        <taxon>Chlamydomonadales</taxon>
        <taxon>Astrephomenaceae</taxon>
        <taxon>Astrephomene</taxon>
    </lineage>
</organism>
<accession>A0AAD3HMN3</accession>
<reference evidence="1 2" key="1">
    <citation type="journal article" date="2021" name="Sci. Rep.">
        <title>Genome sequencing of the multicellular alga Astrephomene provides insights into convergent evolution of germ-soma differentiation.</title>
        <authorList>
            <person name="Yamashita S."/>
            <person name="Yamamoto K."/>
            <person name="Matsuzaki R."/>
            <person name="Suzuki S."/>
            <person name="Yamaguchi H."/>
            <person name="Hirooka S."/>
            <person name="Minakuchi Y."/>
            <person name="Miyagishima S."/>
            <person name="Kawachi M."/>
            <person name="Toyoda A."/>
            <person name="Nozaki H."/>
        </authorList>
    </citation>
    <scope>NUCLEOTIDE SEQUENCE [LARGE SCALE GENOMIC DNA]</scope>
    <source>
        <strain evidence="1 2">NIES-4017</strain>
    </source>
</reference>
<sequence>MCPNTTQHMHNPLLRLSMSRHAAILPAPLPHPPPTPFLLGSSASPPLPPSPLPTPSTALGVVLWEMWHGRPCYQRVRGVKQFVHASGFPSFPSHCPPLYADVAARCMRRSPEERPPLGEVHDLIRQLLSVATGGGSAASTMGPSSDGGATSGVISYEWPFVVNVNAGYNSGNNGNGGNGASYGVVGLQQEDSIGGTGGTAGG</sequence>
<feature type="non-terminal residue" evidence="1">
    <location>
        <position position="202"/>
    </location>
</feature>
<dbReference type="EMBL" id="BMAR01000013">
    <property type="protein sequence ID" value="GFR46293.1"/>
    <property type="molecule type" value="Genomic_DNA"/>
</dbReference>
<evidence type="ECO:0008006" key="3">
    <source>
        <dbReference type="Google" id="ProtNLM"/>
    </source>
</evidence>
<keyword evidence="2" id="KW-1185">Reference proteome</keyword>
<dbReference type="Proteomes" id="UP001054857">
    <property type="component" value="Unassembled WGS sequence"/>
</dbReference>
<dbReference type="SUPFAM" id="SSF56112">
    <property type="entry name" value="Protein kinase-like (PK-like)"/>
    <property type="match status" value="1"/>
</dbReference>